<proteinExistence type="predicted"/>
<sequence>MIRSVTLLCLTLMLVYTGCARKDSITPDSERQKILNYLHAQAQKYPQLQRDLPQLDLKHYSRVKSENVEILAISLPKKADGLSERIILELENGIIKNGFKLSYRGKLSEIEANEQILNFYRKDFNHVSGQLDGRQFSENPLFSVKFNEGKLSTFSIATAKPRRATEMARDIQHPRICTHWYWVTYNSTTGEIYSTDYMYTSCEGEAGGAVADVDAVGGSSEVTTNPCDRAGQFAGNNYYMDRLEALLSPTYMNINYEVLSISSRNYTGGPEYSNFFQGSPNQHSVSTNWSAYGQRSITTMVHTHVQGGSSFYSVSDLHVMYSVVKNGQVYDVEAFNMMLATYNGTVYNCQVDNLNAFIAFGDTWLNSENARTLLELRWSEIYNIKGNNSPAQNQAGMESWMNAMNTGLVFYQGNTSNLSSWTPIFKNSNGQLIKVPCQ</sequence>
<dbReference type="RefSeq" id="WP_120514415.1">
    <property type="nucleotide sequence ID" value="NZ_QXZY01000001.1"/>
</dbReference>
<dbReference type="AlphaFoldDB" id="A0A3N4N674"/>
<reference evidence="2" key="1">
    <citation type="submission" date="2018-11" db="EMBL/GenBank/DDBJ databases">
        <title>Chitinophaga lutea sp.nov., isolate from arsenic contaminated soil.</title>
        <authorList>
            <person name="Zong Y."/>
        </authorList>
    </citation>
    <scope>NUCLEOTIDE SEQUENCE [LARGE SCALE GENOMIC DNA]</scope>
    <source>
        <strain evidence="2">YLT18</strain>
    </source>
</reference>
<gene>
    <name evidence="1" type="ORF">EG028_02275</name>
</gene>
<dbReference type="Proteomes" id="UP000279089">
    <property type="component" value="Unassembled WGS sequence"/>
</dbReference>
<keyword evidence="2" id="KW-1185">Reference proteome</keyword>
<accession>A0A3N4N674</accession>
<evidence type="ECO:0000313" key="1">
    <source>
        <dbReference type="EMBL" id="RPD43143.1"/>
    </source>
</evidence>
<comment type="caution">
    <text evidence="1">The sequence shown here is derived from an EMBL/GenBank/DDBJ whole genome shotgun (WGS) entry which is preliminary data.</text>
</comment>
<protein>
    <submittedName>
        <fullName evidence="1">Uncharacterized protein</fullName>
    </submittedName>
</protein>
<dbReference type="OrthoDB" id="1264044at2"/>
<name>A0A3N4N674_9BACT</name>
<evidence type="ECO:0000313" key="2">
    <source>
        <dbReference type="Proteomes" id="UP000279089"/>
    </source>
</evidence>
<dbReference type="EMBL" id="RMBX01000001">
    <property type="protein sequence ID" value="RPD43143.1"/>
    <property type="molecule type" value="Genomic_DNA"/>
</dbReference>
<organism evidence="1 2">
    <name type="scientific">Chitinophaga barathri</name>
    <dbReference type="NCBI Taxonomy" id="1647451"/>
    <lineage>
        <taxon>Bacteria</taxon>
        <taxon>Pseudomonadati</taxon>
        <taxon>Bacteroidota</taxon>
        <taxon>Chitinophagia</taxon>
        <taxon>Chitinophagales</taxon>
        <taxon>Chitinophagaceae</taxon>
        <taxon>Chitinophaga</taxon>
    </lineage>
</organism>